<name>A0A088FMR5_KLEOX</name>
<dbReference type="EMBL" id="KJ541681">
    <property type="protein sequence ID" value="AIM47885.1"/>
    <property type="molecule type" value="Genomic_DNA"/>
</dbReference>
<reference evidence="2" key="4">
    <citation type="journal article" date="2002" name="Plasmid">
        <title>Chromosomal sequences from Klebsiella pneumoniae flank the SHV-5 extended-spectrum beta-lactamase gene in pACM1.</title>
        <authorList>
            <person name="Preston K.E."/>
            <person name="Venezia R.A."/>
        </authorList>
    </citation>
    <scope>NUCLEOTIDE SEQUENCE</scope>
    <source>
        <strain evidence="2">ATCC 51983</strain>
        <plasmid evidence="2">pACM1</plasmid>
    </source>
</reference>
<protein>
    <submittedName>
        <fullName evidence="2">Putative mobility Protein</fullName>
    </submittedName>
</protein>
<reference evidence="2" key="3">
    <citation type="journal article" date="2000" name="Plasmid">
        <title>Nucleotide sequence of a 7-kb fragment of pACM1 encoding an IncM DNA primase and other putative proteins associated with conjugation.</title>
        <authorList>
            <person name="Preston K.E."/>
            <person name="Radomski C.C."/>
            <person name="Venezia R.A."/>
        </authorList>
    </citation>
    <scope>NUCLEOTIDE SEQUENCE</scope>
    <source>
        <strain evidence="2">ATCC 51983</strain>
        <plasmid evidence="2">pACM1</plasmid>
    </source>
</reference>
<evidence type="ECO:0000256" key="1">
    <source>
        <dbReference type="SAM" id="MobiDB-lite"/>
    </source>
</evidence>
<dbReference type="RefSeq" id="WP_031942494.1">
    <property type="nucleotide sequence ID" value="NC_024997.1"/>
</dbReference>
<organism evidence="2">
    <name type="scientific">Klebsiella oxytoca</name>
    <dbReference type="NCBI Taxonomy" id="571"/>
    <lineage>
        <taxon>Bacteria</taxon>
        <taxon>Pseudomonadati</taxon>
        <taxon>Pseudomonadota</taxon>
        <taxon>Gammaproteobacteria</taxon>
        <taxon>Enterobacterales</taxon>
        <taxon>Enterobacteriaceae</taxon>
        <taxon>Klebsiella/Raoultella group</taxon>
        <taxon>Klebsiella</taxon>
    </lineage>
</organism>
<reference evidence="2" key="2">
    <citation type="journal article" date="1999" name="Plasmid">
        <title>The cassettes and 3' conserved segment of an integron from Klebsiella oxytoca plasmid pACM1.</title>
        <authorList>
            <person name="Preston K.E."/>
            <person name="Radomski C.C."/>
            <person name="Venezia R.A."/>
        </authorList>
    </citation>
    <scope>NUCLEOTIDE SEQUENCE</scope>
    <source>
        <strain evidence="2">ATCC 51983</strain>
        <plasmid evidence="2">pACM1</plasmid>
    </source>
</reference>
<evidence type="ECO:0000313" key="2">
    <source>
        <dbReference type="EMBL" id="AIM47885.1"/>
    </source>
</evidence>
<accession>A0A088FMR5</accession>
<keyword evidence="2" id="KW-0614">Plasmid</keyword>
<feature type="region of interest" description="Disordered" evidence="1">
    <location>
        <begin position="92"/>
        <end position="131"/>
    </location>
</feature>
<feature type="compositionally biased region" description="Polar residues" evidence="1">
    <location>
        <begin position="115"/>
        <end position="131"/>
    </location>
</feature>
<reference evidence="2" key="5">
    <citation type="journal article" date="2004" name="Plasmid">
        <title>The SHV-5 extended-spectrum beta-lactamase gene of pACM1 is located on the remnant of a compound transposon.</title>
        <authorList>
            <person name="Preston K.E."/>
            <person name="Venezia R.A."/>
            <person name="Stellrecht K.A."/>
        </authorList>
    </citation>
    <scope>NUCLEOTIDE SEQUENCE</scope>
    <source>
        <strain evidence="2">ATCC 51983</strain>
        <plasmid evidence="2">pACM1</plasmid>
    </source>
</reference>
<reference evidence="2" key="6">
    <citation type="journal article" date="2014" name="Plasmid">
        <title>The complete nucleotide sequence of the multi-drug resistance-encoding IncL/M plasmid pACM1.</title>
        <authorList>
            <person name="Preston K.E."/>
            <person name="Hitchcock S.A."/>
            <person name="Aziz A.Y."/>
            <person name="Tine J.A."/>
        </authorList>
    </citation>
    <scope>NUCLEOTIDE SEQUENCE</scope>
    <source>
        <strain evidence="2">ATCC 51983</strain>
        <plasmid evidence="2">pACM1</plasmid>
    </source>
</reference>
<feature type="compositionally biased region" description="Basic residues" evidence="1">
    <location>
        <begin position="94"/>
        <end position="106"/>
    </location>
</feature>
<reference evidence="2" key="1">
    <citation type="journal article" date="1997" name="Plasmid">
        <title>The resistance and integrase genes of pACM1, a conjugative multiple-resistance plasmid, from Klebsiella oxytoca.</title>
        <authorList>
            <person name="Preston K.E."/>
            <person name="Kacica M.A."/>
            <person name="Limberger R.J."/>
            <person name="Archinal W.A."/>
            <person name="Venezia R.A."/>
        </authorList>
    </citation>
    <scope>NUCLEOTIDE SEQUENCE</scope>
    <source>
        <strain evidence="2">ATCC 51983</strain>
        <plasmid evidence="2">pACM1</plasmid>
    </source>
</reference>
<dbReference type="AlphaFoldDB" id="A0A088FMR5"/>
<geneLocation type="plasmid" evidence="2">
    <name>pACM1</name>
</geneLocation>
<proteinExistence type="predicted"/>
<gene>
    <name evidence="2" type="primary">mobC</name>
</gene>
<sequence length="131" mass="14566">MAILTLLGGHMPAKKKAFYSSEDIGKFKSILDDLPDVMSERLEKKHVLDELKSDIKKLKDSKGYEDKEILKFLNDAGFSDVTLRDIKDITAGRVGKKRTSNSRKKITGVDEELRTQNGSTGQNSDASGPQH</sequence>